<keyword evidence="1" id="KW-0479">Metal-binding</keyword>
<dbReference type="PANTHER" id="PTHR46771:SF5">
    <property type="entry name" value="DETERIN"/>
    <property type="match status" value="1"/>
</dbReference>
<dbReference type="PANTHER" id="PTHR46771">
    <property type="entry name" value="DETERIN"/>
    <property type="match status" value="1"/>
</dbReference>
<dbReference type="InterPro" id="IPR051190">
    <property type="entry name" value="Baculoviral_IAP"/>
</dbReference>
<evidence type="ECO:0000256" key="2">
    <source>
        <dbReference type="ARBA" id="ARBA00022833"/>
    </source>
</evidence>
<evidence type="ECO:0000313" key="3">
    <source>
        <dbReference type="EMBL" id="KAL1517612.1"/>
    </source>
</evidence>
<dbReference type="Gene3D" id="1.10.1170.10">
    <property type="entry name" value="Inhibitor Of Apoptosis Protein (2mihbC-IAP-1), Chain A"/>
    <property type="match status" value="1"/>
</dbReference>
<dbReference type="Pfam" id="PF00653">
    <property type="entry name" value="BIR"/>
    <property type="match status" value="1"/>
</dbReference>
<evidence type="ECO:0000313" key="4">
    <source>
        <dbReference type="Proteomes" id="UP001566132"/>
    </source>
</evidence>
<name>A0ABD1FEC7_HYPHA</name>
<dbReference type="PROSITE" id="PS50143">
    <property type="entry name" value="BIR_REPEAT_2"/>
    <property type="match status" value="1"/>
</dbReference>
<dbReference type="SUPFAM" id="SSF57924">
    <property type="entry name" value="Inhibitor of apoptosis (IAP) repeat"/>
    <property type="match status" value="1"/>
</dbReference>
<dbReference type="AlphaFoldDB" id="A0ABD1FEC7"/>
<dbReference type="EMBL" id="JBDJPC010000001">
    <property type="protein sequence ID" value="KAL1517612.1"/>
    <property type="molecule type" value="Genomic_DNA"/>
</dbReference>
<reference evidence="3 4" key="1">
    <citation type="submission" date="2024-05" db="EMBL/GenBank/DDBJ databases">
        <title>Genetic variation in Jamaican populations of the coffee berry borer (Hypothenemus hampei).</title>
        <authorList>
            <person name="Errbii M."/>
            <person name="Myrie A."/>
        </authorList>
    </citation>
    <scope>NUCLEOTIDE SEQUENCE [LARGE SCALE GENOMIC DNA]</scope>
    <source>
        <strain evidence="3">JA-Hopewell-2020-01-JO</strain>
        <tissue evidence="3">Whole body</tissue>
    </source>
</reference>
<sequence>MDKTNLANILDEQWRRSTFKTWPFESHKKCNANKMAEAGFIFIGSSVEPDSTICFFCSKSLDGWEANDDPWSEHLKHSPQCEYAQMQKSPQDWTLGEFLSIVERYESRLIDKEIDKWENRLQKFFN</sequence>
<accession>A0ABD1FEC7</accession>
<protein>
    <submittedName>
        <fullName evidence="3">Uncharacterized protein</fullName>
    </submittedName>
</protein>
<keyword evidence="2" id="KW-0862">Zinc</keyword>
<gene>
    <name evidence="3" type="ORF">ABEB36_001353</name>
</gene>
<dbReference type="InterPro" id="IPR001370">
    <property type="entry name" value="BIR_rpt"/>
</dbReference>
<evidence type="ECO:0000256" key="1">
    <source>
        <dbReference type="ARBA" id="ARBA00022723"/>
    </source>
</evidence>
<dbReference type="SMART" id="SM00238">
    <property type="entry name" value="BIR"/>
    <property type="match status" value="1"/>
</dbReference>
<comment type="caution">
    <text evidence="3">The sequence shown here is derived from an EMBL/GenBank/DDBJ whole genome shotgun (WGS) entry which is preliminary data.</text>
</comment>
<keyword evidence="4" id="KW-1185">Reference proteome</keyword>
<dbReference type="CDD" id="cd00022">
    <property type="entry name" value="BIR"/>
    <property type="match status" value="1"/>
</dbReference>
<organism evidence="3 4">
    <name type="scientific">Hypothenemus hampei</name>
    <name type="common">Coffee berry borer</name>
    <dbReference type="NCBI Taxonomy" id="57062"/>
    <lineage>
        <taxon>Eukaryota</taxon>
        <taxon>Metazoa</taxon>
        <taxon>Ecdysozoa</taxon>
        <taxon>Arthropoda</taxon>
        <taxon>Hexapoda</taxon>
        <taxon>Insecta</taxon>
        <taxon>Pterygota</taxon>
        <taxon>Neoptera</taxon>
        <taxon>Endopterygota</taxon>
        <taxon>Coleoptera</taxon>
        <taxon>Polyphaga</taxon>
        <taxon>Cucujiformia</taxon>
        <taxon>Curculionidae</taxon>
        <taxon>Scolytinae</taxon>
        <taxon>Hypothenemus</taxon>
    </lineage>
</organism>
<dbReference type="GO" id="GO:0046872">
    <property type="term" value="F:metal ion binding"/>
    <property type="evidence" value="ECO:0007669"/>
    <property type="project" value="UniProtKB-KW"/>
</dbReference>
<dbReference type="Proteomes" id="UP001566132">
    <property type="component" value="Unassembled WGS sequence"/>
</dbReference>
<proteinExistence type="predicted"/>